<evidence type="ECO:0000259" key="5">
    <source>
        <dbReference type="Pfam" id="PF04570"/>
    </source>
</evidence>
<dbReference type="AlphaFoldDB" id="A0AAW2BEN9"/>
<evidence type="ECO:0000256" key="3">
    <source>
        <dbReference type="ARBA" id="ARBA00022771"/>
    </source>
</evidence>
<comment type="similarity">
    <text evidence="1">Belongs to the FLZ family.</text>
</comment>
<gene>
    <name evidence="6" type="ORF">SO802_033762</name>
</gene>
<evidence type="ECO:0000256" key="2">
    <source>
        <dbReference type="ARBA" id="ARBA00022723"/>
    </source>
</evidence>
<comment type="caution">
    <text evidence="6">The sequence shown here is derived from an EMBL/GenBank/DDBJ whole genome shotgun (WGS) entry which is preliminary data.</text>
</comment>
<dbReference type="EMBL" id="JAZDWU010000012">
    <property type="protein sequence ID" value="KAK9984237.1"/>
    <property type="molecule type" value="Genomic_DNA"/>
</dbReference>
<proteinExistence type="inferred from homology"/>
<protein>
    <recommendedName>
        <fullName evidence="5">FLZ-type domain-containing protein</fullName>
    </recommendedName>
</protein>
<keyword evidence="3" id="KW-0862">Zinc</keyword>
<evidence type="ECO:0000256" key="1">
    <source>
        <dbReference type="ARBA" id="ARBA00009374"/>
    </source>
</evidence>
<evidence type="ECO:0000313" key="6">
    <source>
        <dbReference type="EMBL" id="KAK9984237.1"/>
    </source>
</evidence>
<keyword evidence="7" id="KW-1185">Reference proteome</keyword>
<keyword evidence="3" id="KW-0863">Zinc-finger</keyword>
<evidence type="ECO:0000313" key="7">
    <source>
        <dbReference type="Proteomes" id="UP001459277"/>
    </source>
</evidence>
<dbReference type="GO" id="GO:0008270">
    <property type="term" value="F:zinc ion binding"/>
    <property type="evidence" value="ECO:0007669"/>
    <property type="project" value="UniProtKB-KW"/>
</dbReference>
<feature type="domain" description="FLZ-type" evidence="5">
    <location>
        <begin position="79"/>
        <end position="105"/>
    </location>
</feature>
<sequence length="153" mass="16819">MSAKRTRIASSSSSSDGDNNSFMFNQVLPPAPTTDFWCNPGMVPVNVVYAMPVPVAPMMFWPCMAPASGGAPVKMESSQPQLGSFLERCHLCKKWIGDNDVYMYGVPRQTDPYRQIGADKKQLQGSKTIAVKCAWCSTVKSAFTYSQTTPSQY</sequence>
<dbReference type="Proteomes" id="UP001459277">
    <property type="component" value="Unassembled WGS sequence"/>
</dbReference>
<organism evidence="6 7">
    <name type="scientific">Lithocarpus litseifolius</name>
    <dbReference type="NCBI Taxonomy" id="425828"/>
    <lineage>
        <taxon>Eukaryota</taxon>
        <taxon>Viridiplantae</taxon>
        <taxon>Streptophyta</taxon>
        <taxon>Embryophyta</taxon>
        <taxon>Tracheophyta</taxon>
        <taxon>Spermatophyta</taxon>
        <taxon>Magnoliopsida</taxon>
        <taxon>eudicotyledons</taxon>
        <taxon>Gunneridae</taxon>
        <taxon>Pentapetalae</taxon>
        <taxon>rosids</taxon>
        <taxon>fabids</taxon>
        <taxon>Fagales</taxon>
        <taxon>Fagaceae</taxon>
        <taxon>Lithocarpus</taxon>
    </lineage>
</organism>
<keyword evidence="2" id="KW-0479">Metal-binding</keyword>
<dbReference type="InterPro" id="IPR007650">
    <property type="entry name" value="Zf-FLZ_dom"/>
</dbReference>
<dbReference type="Pfam" id="PF04570">
    <property type="entry name" value="zf-FLZ"/>
    <property type="match status" value="1"/>
</dbReference>
<accession>A0AAW2BEN9</accession>
<reference evidence="6 7" key="1">
    <citation type="submission" date="2024-01" db="EMBL/GenBank/DDBJ databases">
        <title>A telomere-to-telomere, gap-free genome of sweet tea (Lithocarpus litseifolius).</title>
        <authorList>
            <person name="Zhou J."/>
        </authorList>
    </citation>
    <scope>NUCLEOTIDE SEQUENCE [LARGE SCALE GENOMIC DNA]</scope>
    <source>
        <strain evidence="6">Zhou-2022a</strain>
        <tissue evidence="6">Leaf</tissue>
    </source>
</reference>
<feature type="region of interest" description="Disordered" evidence="4">
    <location>
        <begin position="1"/>
        <end position="21"/>
    </location>
</feature>
<name>A0AAW2BEN9_9ROSI</name>
<evidence type="ECO:0000256" key="4">
    <source>
        <dbReference type="SAM" id="MobiDB-lite"/>
    </source>
</evidence>